<dbReference type="InterPro" id="IPR008927">
    <property type="entry name" value="6-PGluconate_DH-like_C_sf"/>
</dbReference>
<dbReference type="Pfam" id="PF00725">
    <property type="entry name" value="3HCDH"/>
    <property type="match status" value="1"/>
</dbReference>
<evidence type="ECO:0000256" key="7">
    <source>
        <dbReference type="ARBA" id="ARBA00023002"/>
    </source>
</evidence>
<dbReference type="InterPro" id="IPR001753">
    <property type="entry name" value="Enoyl-CoA_hydra/iso"/>
</dbReference>
<evidence type="ECO:0000256" key="9">
    <source>
        <dbReference type="ARBA" id="ARBA00023098"/>
    </source>
</evidence>
<comment type="caution">
    <text evidence="16">The sequence shown here is derived from an EMBL/GenBank/DDBJ whole genome shotgun (WGS) entry which is preliminary data.</text>
</comment>
<comment type="similarity">
    <text evidence="3">In the N-terminal section; belongs to the enoyl-CoA hydratase/isomerase family.</text>
</comment>
<evidence type="ECO:0000256" key="13">
    <source>
        <dbReference type="RuleBase" id="RU003707"/>
    </source>
</evidence>
<dbReference type="InterPro" id="IPR018376">
    <property type="entry name" value="Enoyl-CoA_hyd/isom_CS"/>
</dbReference>
<dbReference type="GO" id="GO:0004300">
    <property type="term" value="F:enoyl-CoA hydratase activity"/>
    <property type="evidence" value="ECO:0007669"/>
    <property type="project" value="UniProtKB-EC"/>
</dbReference>
<comment type="similarity">
    <text evidence="13">Belongs to the enoyl-CoA hydratase/isomerase family.</text>
</comment>
<sequence length="683" mass="75305">MPEAPTLFHVTTYNSRVGKIAIVTIDNGEDYKKPNTFDEKALASLHQAINTIEADKGYKGMMLCGKHYIFAAGADLMQVPFINTFEQGRQIGAAGHAAMKRIMDLKIPTLAAVNGAALGGGLEISLYCDYRTVSKAVPAIAFPECFLGLIPGWGGSSLIPRLIGPEKALELIVYNPMNQNRMIDGTKAFQLGIADRLFDSVEFFDESLAFLENIIDGSEKIERTPPDMSRLQTHLDAAKNFLDMRVHGAAPAPYRAIELIKGACDLTKSIDECFAEEDKALGDLIKSRQCKAGVYSFDLIQRRAKKPAGRPKDLKGRPIKKIGIIGAGLMASQFALLFLRRYGVPVVMKDIKQEFLDKGLGYIKGELQAQVSKGKLTQAKADHLFHIVIGTLDWNDFADCDFVIEAVFEEMPIKQEVFAQAEEVISPTCILATNTSSLSITEMASKLKNPERVVGFHFFNPVAILPLLEIIKGDQTDDVTLATAFECAKKIGKTAILVKDSPAFLVNRLLTRFMGDCFQIVDEGADFIQVDEAALMLGLPMAPFDLVGLVGPAVAYHVGETCHKAWPDRFPTNEHLKKMVEAKIPQIFRGMGPGKQLEPKVAEIWADKGDKEFVKEEILDRLLTNLTEEIDLILKEKVVSDPKDVDTAMIMGAGWPFFNGGITLYLDMVGYTPKVLQKVFFSI</sequence>
<evidence type="ECO:0000256" key="11">
    <source>
        <dbReference type="ARBA" id="ARBA00023268"/>
    </source>
</evidence>
<reference evidence="16" key="1">
    <citation type="submission" date="2020-07" db="EMBL/GenBank/DDBJ databases">
        <title>Huge and variable diversity of episymbiotic CPR bacteria and DPANN archaea in groundwater ecosystems.</title>
        <authorList>
            <person name="He C.Y."/>
            <person name="Keren R."/>
            <person name="Whittaker M."/>
            <person name="Farag I.F."/>
            <person name="Doudna J."/>
            <person name="Cate J.H.D."/>
            <person name="Banfield J.F."/>
        </authorList>
    </citation>
    <scope>NUCLEOTIDE SEQUENCE</scope>
    <source>
        <strain evidence="16">NC_groundwater_1664_Pr3_B-0.1um_52_9</strain>
    </source>
</reference>
<dbReference type="PANTHER" id="PTHR43612">
    <property type="entry name" value="TRIFUNCTIONAL ENZYME SUBUNIT ALPHA"/>
    <property type="match status" value="1"/>
</dbReference>
<keyword evidence="7" id="KW-0560">Oxidoreductase</keyword>
<dbReference type="PANTHER" id="PTHR43612:SF3">
    <property type="entry name" value="TRIFUNCTIONAL ENZYME SUBUNIT ALPHA, MITOCHONDRIAL"/>
    <property type="match status" value="1"/>
</dbReference>
<evidence type="ECO:0000256" key="5">
    <source>
        <dbReference type="ARBA" id="ARBA00022832"/>
    </source>
</evidence>
<protein>
    <recommendedName>
        <fullName evidence="4">enoyl-CoA hydratase</fullName>
        <ecNumber evidence="4">4.2.1.17</ecNumber>
    </recommendedName>
</protein>
<comment type="catalytic activity">
    <reaction evidence="12">
        <text>a (3S)-3-hydroxyacyl-CoA + NAD(+) = a 3-oxoacyl-CoA + NADH + H(+)</text>
        <dbReference type="Rhea" id="RHEA:22432"/>
        <dbReference type="ChEBI" id="CHEBI:15378"/>
        <dbReference type="ChEBI" id="CHEBI:57318"/>
        <dbReference type="ChEBI" id="CHEBI:57540"/>
        <dbReference type="ChEBI" id="CHEBI:57945"/>
        <dbReference type="ChEBI" id="CHEBI:90726"/>
        <dbReference type="EC" id="1.1.1.35"/>
    </reaction>
</comment>
<dbReference type="EMBL" id="JACRDE010000458">
    <property type="protein sequence ID" value="MBI5251297.1"/>
    <property type="molecule type" value="Genomic_DNA"/>
</dbReference>
<name>A0A9D6V4C8_9BACT</name>
<dbReference type="InterPro" id="IPR006108">
    <property type="entry name" value="3HC_DH_C"/>
</dbReference>
<proteinExistence type="inferred from homology"/>
<dbReference type="GO" id="GO:0006635">
    <property type="term" value="P:fatty acid beta-oxidation"/>
    <property type="evidence" value="ECO:0007669"/>
    <property type="project" value="TreeGrafter"/>
</dbReference>
<dbReference type="GO" id="GO:0016509">
    <property type="term" value="F:long-chain (3S)-3-hydroxyacyl-CoA dehydrogenase (NAD+) activity"/>
    <property type="evidence" value="ECO:0007669"/>
    <property type="project" value="TreeGrafter"/>
</dbReference>
<keyword evidence="6" id="KW-0442">Lipid degradation</keyword>
<keyword evidence="9" id="KW-0443">Lipid metabolism</keyword>
<dbReference type="SUPFAM" id="SSF48179">
    <property type="entry name" value="6-phosphogluconate dehydrogenase C-terminal domain-like"/>
    <property type="match status" value="2"/>
</dbReference>
<dbReference type="AlphaFoldDB" id="A0A9D6V4C8"/>
<dbReference type="SUPFAM" id="SSF52096">
    <property type="entry name" value="ClpP/crotonase"/>
    <property type="match status" value="1"/>
</dbReference>
<dbReference type="InterPro" id="IPR050136">
    <property type="entry name" value="FA_oxidation_alpha_subunit"/>
</dbReference>
<evidence type="ECO:0000313" key="16">
    <source>
        <dbReference type="EMBL" id="MBI5251297.1"/>
    </source>
</evidence>
<comment type="similarity">
    <text evidence="2">In the central section; belongs to the 3-hydroxyacyl-CoA dehydrogenase family.</text>
</comment>
<feature type="domain" description="3-hydroxyacyl-CoA dehydrogenase NAD binding" evidence="15">
    <location>
        <begin position="321"/>
        <end position="500"/>
    </location>
</feature>
<evidence type="ECO:0000256" key="12">
    <source>
        <dbReference type="ARBA" id="ARBA00049556"/>
    </source>
</evidence>
<keyword evidence="5" id="KW-0276">Fatty acid metabolism</keyword>
<dbReference type="Gene3D" id="3.90.226.10">
    <property type="entry name" value="2-enoyl-CoA Hydratase, Chain A, domain 1"/>
    <property type="match status" value="1"/>
</dbReference>
<dbReference type="Pfam" id="PF02737">
    <property type="entry name" value="3HCDH_N"/>
    <property type="match status" value="1"/>
</dbReference>
<evidence type="ECO:0000256" key="4">
    <source>
        <dbReference type="ARBA" id="ARBA00012076"/>
    </source>
</evidence>
<evidence type="ECO:0000256" key="8">
    <source>
        <dbReference type="ARBA" id="ARBA00023027"/>
    </source>
</evidence>
<accession>A0A9D6V4C8</accession>
<dbReference type="FunFam" id="3.40.50.720:FF:000009">
    <property type="entry name" value="Fatty oxidation complex, alpha subunit"/>
    <property type="match status" value="1"/>
</dbReference>
<gene>
    <name evidence="16" type="ORF">HY912_17550</name>
</gene>
<evidence type="ECO:0000256" key="2">
    <source>
        <dbReference type="ARBA" id="ARBA00007005"/>
    </source>
</evidence>
<dbReference type="CDD" id="cd06558">
    <property type="entry name" value="crotonase-like"/>
    <property type="match status" value="1"/>
</dbReference>
<dbReference type="InterPro" id="IPR029045">
    <property type="entry name" value="ClpP/crotonase-like_dom_sf"/>
</dbReference>
<evidence type="ECO:0000256" key="1">
    <source>
        <dbReference type="ARBA" id="ARBA00005005"/>
    </source>
</evidence>
<dbReference type="PROSITE" id="PS00166">
    <property type="entry name" value="ENOYL_COA_HYDRATASE"/>
    <property type="match status" value="1"/>
</dbReference>
<evidence type="ECO:0000313" key="17">
    <source>
        <dbReference type="Proteomes" id="UP000807825"/>
    </source>
</evidence>
<dbReference type="Proteomes" id="UP000807825">
    <property type="component" value="Unassembled WGS sequence"/>
</dbReference>
<dbReference type="Gene3D" id="3.40.50.720">
    <property type="entry name" value="NAD(P)-binding Rossmann-like Domain"/>
    <property type="match status" value="1"/>
</dbReference>
<dbReference type="Gene3D" id="1.10.1040.50">
    <property type="match status" value="1"/>
</dbReference>
<dbReference type="EC" id="4.2.1.17" evidence="4"/>
<dbReference type="InterPro" id="IPR036291">
    <property type="entry name" value="NAD(P)-bd_dom_sf"/>
</dbReference>
<keyword evidence="10" id="KW-0456">Lyase</keyword>
<evidence type="ECO:0000256" key="6">
    <source>
        <dbReference type="ARBA" id="ARBA00022963"/>
    </source>
</evidence>
<evidence type="ECO:0000256" key="10">
    <source>
        <dbReference type="ARBA" id="ARBA00023239"/>
    </source>
</evidence>
<comment type="pathway">
    <text evidence="1">Lipid metabolism; fatty acid beta-oxidation.</text>
</comment>
<evidence type="ECO:0000259" key="15">
    <source>
        <dbReference type="Pfam" id="PF02737"/>
    </source>
</evidence>
<organism evidence="16 17">
    <name type="scientific">Desulfomonile tiedjei</name>
    <dbReference type="NCBI Taxonomy" id="2358"/>
    <lineage>
        <taxon>Bacteria</taxon>
        <taxon>Pseudomonadati</taxon>
        <taxon>Thermodesulfobacteriota</taxon>
        <taxon>Desulfomonilia</taxon>
        <taxon>Desulfomonilales</taxon>
        <taxon>Desulfomonilaceae</taxon>
        <taxon>Desulfomonile</taxon>
    </lineage>
</organism>
<keyword evidence="8" id="KW-0520">NAD</keyword>
<keyword evidence="11" id="KW-0511">Multifunctional enzyme</keyword>
<dbReference type="GO" id="GO:0070403">
    <property type="term" value="F:NAD+ binding"/>
    <property type="evidence" value="ECO:0007669"/>
    <property type="project" value="InterPro"/>
</dbReference>
<dbReference type="Pfam" id="PF00378">
    <property type="entry name" value="ECH_1"/>
    <property type="match status" value="1"/>
</dbReference>
<evidence type="ECO:0000259" key="14">
    <source>
        <dbReference type="Pfam" id="PF00725"/>
    </source>
</evidence>
<feature type="domain" description="3-hydroxyacyl-CoA dehydrogenase C-terminal" evidence="14">
    <location>
        <begin position="504"/>
        <end position="583"/>
    </location>
</feature>
<evidence type="ECO:0000256" key="3">
    <source>
        <dbReference type="ARBA" id="ARBA00008750"/>
    </source>
</evidence>
<dbReference type="InterPro" id="IPR006176">
    <property type="entry name" value="3-OHacyl-CoA_DH_NAD-bd"/>
</dbReference>
<dbReference type="SUPFAM" id="SSF51735">
    <property type="entry name" value="NAD(P)-binding Rossmann-fold domains"/>
    <property type="match status" value="1"/>
</dbReference>